<accession>A0ABX2T3Q4</accession>
<dbReference type="Pfam" id="PF01075">
    <property type="entry name" value="Glyco_transf_9"/>
    <property type="match status" value="1"/>
</dbReference>
<evidence type="ECO:0000256" key="2">
    <source>
        <dbReference type="ARBA" id="ARBA00022679"/>
    </source>
</evidence>
<dbReference type="Proteomes" id="UP000584642">
    <property type="component" value="Unassembled WGS sequence"/>
</dbReference>
<proteinExistence type="predicted"/>
<evidence type="ECO:0000313" key="4">
    <source>
        <dbReference type="Proteomes" id="UP000584642"/>
    </source>
</evidence>
<dbReference type="Gene3D" id="3.40.50.2000">
    <property type="entry name" value="Glycogen Phosphorylase B"/>
    <property type="match status" value="2"/>
</dbReference>
<dbReference type="RefSeq" id="WP_180280542.1">
    <property type="nucleotide sequence ID" value="NZ_JABFDB010000001.1"/>
</dbReference>
<dbReference type="EMBL" id="JABFDB010000001">
    <property type="protein sequence ID" value="NYZ18834.1"/>
    <property type="molecule type" value="Genomic_DNA"/>
</dbReference>
<protein>
    <submittedName>
        <fullName evidence="3">Glycosyltransferase family 9 protein</fullName>
    </submittedName>
</protein>
<evidence type="ECO:0000313" key="3">
    <source>
        <dbReference type="EMBL" id="NYZ18834.1"/>
    </source>
</evidence>
<reference evidence="3 4" key="1">
    <citation type="submission" date="2020-05" db="EMBL/GenBank/DDBJ databases">
        <title>Azospirillum oleiclasticum sp. nov, a nitrogen-fixing and heavy crude oil-emulsifying bacterium isolated from the crude oil of Yumen Oilfield.</title>
        <authorList>
            <person name="Wu D."/>
            <person name="Cai M."/>
            <person name="Zhang X."/>
        </authorList>
    </citation>
    <scope>NUCLEOTIDE SEQUENCE [LARGE SCALE GENOMIC DNA]</scope>
    <source>
        <strain evidence="3 4">ROY-1-1-2</strain>
    </source>
</reference>
<sequence>MTVARPDEPVAPLAVFSHGELIGDAMVKIPFLRGLRALFPDRRIVWITTEETHLETTLAPLIAGTIDEFRSNTGIGTSPLELLKPLPERQRFSLVIDTQTLWWRTLIARRFRHDLFVSPCASYRFSERKPPPDRRRPRHLMDRLFGLLEVAAGRPPPVEPLRDGVPTPPDAAAEARALLPDGATYVALAPGAGKRHKCWPLDRYIALGREQAVRGRVPVFILGPGETEWMTALREALPTALFPLQDERVGEPRYTPVRTIALTRRCAAAVANDSGISKMFAVADIPLVTLYGPTDGDKVHPKVTAGTYLTAQRFGGTAMDRIPIAAVDGAVESLISAGHTD</sequence>
<dbReference type="SUPFAM" id="SSF53756">
    <property type="entry name" value="UDP-Glycosyltransferase/glycogen phosphorylase"/>
    <property type="match status" value="1"/>
</dbReference>
<name>A0ABX2T3Q4_9PROT</name>
<dbReference type="InterPro" id="IPR051199">
    <property type="entry name" value="LPS_LOS_Heptosyltrfase"/>
</dbReference>
<dbReference type="InterPro" id="IPR002201">
    <property type="entry name" value="Glyco_trans_9"/>
</dbReference>
<keyword evidence="2" id="KW-0808">Transferase</keyword>
<gene>
    <name evidence="3" type="ORF">HND93_03850</name>
</gene>
<keyword evidence="1" id="KW-0328">Glycosyltransferase</keyword>
<comment type="caution">
    <text evidence="3">The sequence shown here is derived from an EMBL/GenBank/DDBJ whole genome shotgun (WGS) entry which is preliminary data.</text>
</comment>
<evidence type="ECO:0000256" key="1">
    <source>
        <dbReference type="ARBA" id="ARBA00022676"/>
    </source>
</evidence>
<organism evidence="3 4">
    <name type="scientific">Azospirillum oleiclasticum</name>
    <dbReference type="NCBI Taxonomy" id="2735135"/>
    <lineage>
        <taxon>Bacteria</taxon>
        <taxon>Pseudomonadati</taxon>
        <taxon>Pseudomonadota</taxon>
        <taxon>Alphaproteobacteria</taxon>
        <taxon>Rhodospirillales</taxon>
        <taxon>Azospirillaceae</taxon>
        <taxon>Azospirillum</taxon>
    </lineage>
</organism>
<dbReference type="PANTHER" id="PTHR30160">
    <property type="entry name" value="TETRAACYLDISACCHARIDE 4'-KINASE-RELATED"/>
    <property type="match status" value="1"/>
</dbReference>
<keyword evidence="4" id="KW-1185">Reference proteome</keyword>